<dbReference type="InterPro" id="IPR013974">
    <property type="entry name" value="SAF"/>
</dbReference>
<evidence type="ECO:0000256" key="5">
    <source>
        <dbReference type="ARBA" id="ARBA00022764"/>
    </source>
</evidence>
<keyword evidence="9" id="KW-0966">Cell projection</keyword>
<dbReference type="GO" id="GO:0042597">
    <property type="term" value="C:periplasmic space"/>
    <property type="evidence" value="ECO:0007669"/>
    <property type="project" value="UniProtKB-SubCell"/>
</dbReference>
<evidence type="ECO:0000256" key="3">
    <source>
        <dbReference type="ARBA" id="ARBA00014754"/>
    </source>
</evidence>
<dbReference type="SMART" id="SM00858">
    <property type="entry name" value="SAF"/>
    <property type="match status" value="1"/>
</dbReference>
<keyword evidence="7" id="KW-1005">Bacterial flagellum biogenesis</keyword>
<dbReference type="Pfam" id="PF17656">
    <property type="entry name" value="ChapFlgA_N"/>
    <property type="match status" value="1"/>
</dbReference>
<evidence type="ECO:0000256" key="6">
    <source>
        <dbReference type="ARBA" id="ARBA00025643"/>
    </source>
</evidence>
<feature type="signal peptide" evidence="7">
    <location>
        <begin position="1"/>
        <end position="22"/>
    </location>
</feature>
<dbReference type="RefSeq" id="WP_173271274.1">
    <property type="nucleotide sequence ID" value="NZ_AP021889.1"/>
</dbReference>
<organism evidence="9 10">
    <name type="scientific">Thiosulfatimonas sediminis</name>
    <dbReference type="NCBI Taxonomy" id="2675054"/>
    <lineage>
        <taxon>Bacteria</taxon>
        <taxon>Pseudomonadati</taxon>
        <taxon>Pseudomonadota</taxon>
        <taxon>Gammaproteobacteria</taxon>
        <taxon>Thiotrichales</taxon>
        <taxon>Piscirickettsiaceae</taxon>
        <taxon>Thiosulfatimonas</taxon>
    </lineage>
</organism>
<dbReference type="NCBIfam" id="TIGR03170">
    <property type="entry name" value="flgA_cterm"/>
    <property type="match status" value="1"/>
</dbReference>
<keyword evidence="4 7" id="KW-0732">Signal</keyword>
<evidence type="ECO:0000256" key="2">
    <source>
        <dbReference type="ARBA" id="ARBA00010474"/>
    </source>
</evidence>
<dbReference type="PANTHER" id="PTHR36307">
    <property type="entry name" value="FLAGELLA BASAL BODY P-RING FORMATION PROTEIN FLGA"/>
    <property type="match status" value="1"/>
</dbReference>
<evidence type="ECO:0000313" key="9">
    <source>
        <dbReference type="EMBL" id="BBP45502.1"/>
    </source>
</evidence>
<protein>
    <recommendedName>
        <fullName evidence="3 7">Flagella basal body P-ring formation protein FlgA</fullName>
    </recommendedName>
</protein>
<proteinExistence type="inferred from homology"/>
<dbReference type="PANTHER" id="PTHR36307:SF1">
    <property type="entry name" value="FLAGELLA BASAL BODY P-RING FORMATION PROTEIN FLGA"/>
    <property type="match status" value="1"/>
</dbReference>
<keyword evidence="9" id="KW-0282">Flagellum</keyword>
<keyword evidence="10" id="KW-1185">Reference proteome</keyword>
<name>A0A6F8PTN5_9GAMM</name>
<dbReference type="Gene3D" id="2.30.30.760">
    <property type="match status" value="1"/>
</dbReference>
<dbReference type="InterPro" id="IPR039246">
    <property type="entry name" value="Flagellar_FlgA"/>
</dbReference>
<dbReference type="KEGG" id="tse:THMIRHAS_08750"/>
<comment type="subcellular location">
    <subcellularLocation>
        <location evidence="1 7">Periplasm</location>
    </subcellularLocation>
</comment>
<dbReference type="Gene3D" id="3.90.1210.10">
    <property type="entry name" value="Antifreeze-like/N-acetylneuraminic acid synthase C-terminal domain"/>
    <property type="match status" value="1"/>
</dbReference>
<evidence type="ECO:0000313" key="10">
    <source>
        <dbReference type="Proteomes" id="UP000501726"/>
    </source>
</evidence>
<dbReference type="Pfam" id="PF13144">
    <property type="entry name" value="ChapFlgA"/>
    <property type="match status" value="1"/>
</dbReference>
<evidence type="ECO:0000256" key="4">
    <source>
        <dbReference type="ARBA" id="ARBA00022729"/>
    </source>
</evidence>
<accession>A0A6F8PTN5</accession>
<dbReference type="InterPro" id="IPR017585">
    <property type="entry name" value="SAF_FlgA"/>
</dbReference>
<evidence type="ECO:0000259" key="8">
    <source>
        <dbReference type="SMART" id="SM00858"/>
    </source>
</evidence>
<dbReference type="CDD" id="cd11614">
    <property type="entry name" value="SAF_CpaB_FlgA_like"/>
    <property type="match status" value="1"/>
</dbReference>
<dbReference type="EMBL" id="AP021889">
    <property type="protein sequence ID" value="BBP45502.1"/>
    <property type="molecule type" value="Genomic_DNA"/>
</dbReference>
<feature type="chain" id="PRO_5026371933" description="Flagella basal body P-ring formation protein FlgA" evidence="7">
    <location>
        <begin position="23"/>
        <end position="240"/>
    </location>
</feature>
<evidence type="ECO:0000256" key="1">
    <source>
        <dbReference type="ARBA" id="ARBA00004418"/>
    </source>
</evidence>
<dbReference type="AlphaFoldDB" id="A0A6F8PTN5"/>
<comment type="function">
    <text evidence="6 7">Involved in the assembly process of the P-ring formation. It may associate with FlgF on the rod constituting a structure essential for the P-ring assembly or may act as a modulator protein for the P-ring assembly.</text>
</comment>
<feature type="domain" description="SAF" evidence="8">
    <location>
        <begin position="116"/>
        <end position="178"/>
    </location>
</feature>
<gene>
    <name evidence="9" type="primary">flgA</name>
    <name evidence="9" type="ORF">THMIRHAS_08750</name>
</gene>
<comment type="similarity">
    <text evidence="2 7">Belongs to the FlgA family.</text>
</comment>
<dbReference type="Proteomes" id="UP000501726">
    <property type="component" value="Chromosome"/>
</dbReference>
<sequence length="240" mass="26793">MTFHRKLLTLITLLALSTASNGYGDNSRAVQSSDEIHQLVLNYLKEKSQRNPNETIYEAEYNIRELSESVKLAKCEQPLTLHDRNPDDFLGRMTIGVSCNAPKWQVFIPAEIDGKTKVVVASRAIMKRSAIQAEDVVELLMPYRSAPRGILSNAQHAVGMRTKRAIGVNQPLKIRDLQPPFWVFKNRQVNLVTTIGTVEVITRGEAQENAVRDEQVTVKNLSSGKTLKGVVIAPNTVYIP</sequence>
<dbReference type="GO" id="GO:0044780">
    <property type="term" value="P:bacterial-type flagellum assembly"/>
    <property type="evidence" value="ECO:0007669"/>
    <property type="project" value="InterPro"/>
</dbReference>
<dbReference type="InterPro" id="IPR041231">
    <property type="entry name" value="FlgA_N"/>
</dbReference>
<keyword evidence="5 7" id="KW-0574">Periplasm</keyword>
<reference evidence="10" key="1">
    <citation type="submission" date="2019-11" db="EMBL/GenBank/DDBJ databases">
        <title>Isolation and characterization of two novel species in the genus Thiomicrorhabdus.</title>
        <authorList>
            <person name="Mochizuki J."/>
            <person name="Kojima H."/>
            <person name="Fukui M."/>
        </authorList>
    </citation>
    <scope>NUCLEOTIDE SEQUENCE [LARGE SCALE GENOMIC DNA]</scope>
    <source>
        <strain evidence="10">aks77</strain>
    </source>
</reference>
<evidence type="ECO:0000256" key="7">
    <source>
        <dbReference type="RuleBase" id="RU362063"/>
    </source>
</evidence>
<keyword evidence="9" id="KW-0969">Cilium</keyword>